<evidence type="ECO:0000313" key="2">
    <source>
        <dbReference type="EMBL" id="MBB3056808.1"/>
    </source>
</evidence>
<keyword evidence="1" id="KW-0812">Transmembrane</keyword>
<dbReference type="EMBL" id="JACHWX010000009">
    <property type="protein sequence ID" value="MBB3056808.1"/>
    <property type="molecule type" value="Genomic_DNA"/>
</dbReference>
<dbReference type="AlphaFoldDB" id="A0A839SH25"/>
<evidence type="ECO:0000256" key="1">
    <source>
        <dbReference type="SAM" id="Phobius"/>
    </source>
</evidence>
<organism evidence="2 3">
    <name type="scientific">Mucilaginibacter gotjawali</name>
    <dbReference type="NCBI Taxonomy" id="1550579"/>
    <lineage>
        <taxon>Bacteria</taxon>
        <taxon>Pseudomonadati</taxon>
        <taxon>Bacteroidota</taxon>
        <taxon>Sphingobacteriia</taxon>
        <taxon>Sphingobacteriales</taxon>
        <taxon>Sphingobacteriaceae</taxon>
        <taxon>Mucilaginibacter</taxon>
    </lineage>
</organism>
<keyword evidence="1" id="KW-1133">Transmembrane helix</keyword>
<keyword evidence="3" id="KW-1185">Reference proteome</keyword>
<feature type="transmembrane region" description="Helical" evidence="1">
    <location>
        <begin position="39"/>
        <end position="61"/>
    </location>
</feature>
<dbReference type="RefSeq" id="WP_096355966.1">
    <property type="nucleotide sequence ID" value="NZ_AP017313.1"/>
</dbReference>
<sequence length="204" mass="23826">MELNKNKRIVIIFTAIFLGSVLAIYLLDKPNGSIINYLPYINGAVFLMVGIFAFLLTFKFYKPKYKTAEQALRVDNLLKSWGKLGKFGSIFMILFGAYNLIWHDANMYRLSSRVENNKWTEKDREKLLKIYINGLSSKDKKHPQLVVDYSTCSVDMIMKRLTRQQYIDDFALPKDEQNNIFEPIVKDCSDTYHRRVDSADNKQK</sequence>
<dbReference type="OrthoDB" id="1496220at2"/>
<reference evidence="2" key="1">
    <citation type="submission" date="2020-08" db="EMBL/GenBank/DDBJ databases">
        <title>Genomic Encyclopedia of Type Strains, Phase III (KMG-III): the genomes of soil and plant-associated and newly described type strains.</title>
        <authorList>
            <person name="Whitman W."/>
        </authorList>
    </citation>
    <scope>NUCLEOTIDE SEQUENCE [LARGE SCALE GENOMIC DNA]</scope>
    <source>
        <strain evidence="2">CECT 8628</strain>
    </source>
</reference>
<name>A0A839SH25_9SPHI</name>
<feature type="transmembrane region" description="Helical" evidence="1">
    <location>
        <begin position="9"/>
        <end position="27"/>
    </location>
</feature>
<protein>
    <submittedName>
        <fullName evidence="2">Uncharacterized protein</fullName>
    </submittedName>
</protein>
<proteinExistence type="predicted"/>
<keyword evidence="1" id="KW-0472">Membrane</keyword>
<accession>A0A839SH25</accession>
<dbReference type="Proteomes" id="UP000539265">
    <property type="component" value="Unassembled WGS sequence"/>
</dbReference>
<evidence type="ECO:0000313" key="3">
    <source>
        <dbReference type="Proteomes" id="UP000539265"/>
    </source>
</evidence>
<gene>
    <name evidence="2" type="ORF">FHS11_003234</name>
</gene>
<comment type="caution">
    <text evidence="2">The sequence shown here is derived from an EMBL/GenBank/DDBJ whole genome shotgun (WGS) entry which is preliminary data.</text>
</comment>
<feature type="transmembrane region" description="Helical" evidence="1">
    <location>
        <begin position="81"/>
        <end position="102"/>
    </location>
</feature>